<accession>A0A6J5KQH2</accession>
<protein>
    <submittedName>
        <fullName evidence="1">Uncharacterized protein</fullName>
    </submittedName>
</protein>
<gene>
    <name evidence="1" type="ORF">UFOVP65_18</name>
</gene>
<organism evidence="1">
    <name type="scientific">uncultured Caudovirales phage</name>
    <dbReference type="NCBI Taxonomy" id="2100421"/>
    <lineage>
        <taxon>Viruses</taxon>
        <taxon>Duplodnaviria</taxon>
        <taxon>Heunggongvirae</taxon>
        <taxon>Uroviricota</taxon>
        <taxon>Caudoviricetes</taxon>
        <taxon>Peduoviridae</taxon>
        <taxon>Maltschvirus</taxon>
        <taxon>Maltschvirus maltsch</taxon>
    </lineage>
</organism>
<evidence type="ECO:0000313" key="1">
    <source>
        <dbReference type="EMBL" id="CAB4124628.1"/>
    </source>
</evidence>
<reference evidence="1" key="1">
    <citation type="submission" date="2020-04" db="EMBL/GenBank/DDBJ databases">
        <authorList>
            <person name="Chiriac C."/>
            <person name="Salcher M."/>
            <person name="Ghai R."/>
            <person name="Kavagutti S V."/>
        </authorList>
    </citation>
    <scope>NUCLEOTIDE SEQUENCE</scope>
</reference>
<dbReference type="EMBL" id="LR796179">
    <property type="protein sequence ID" value="CAB4124628.1"/>
    <property type="molecule type" value="Genomic_DNA"/>
</dbReference>
<sequence>MSKSKTQQAQPIFETVTINLESPTPALPVVTGKQKSLANLKKGNSRAGIPNKNTKAIKEMILGALEDAGGQDYLLGQATTNPVAFMGLIAKILPAEVKNQMEGGIVVHFTTGVPRE</sequence>
<name>A0A6J5KQH2_9CAUD</name>
<proteinExistence type="predicted"/>